<dbReference type="Proteomes" id="UP000250043">
    <property type="component" value="Unassembled WGS sequence"/>
</dbReference>
<keyword evidence="3" id="KW-0687">Ribonucleoprotein</keyword>
<dbReference type="InterPro" id="IPR023591">
    <property type="entry name" value="Ribosomal_uS2_flav_dom_sf"/>
</dbReference>
<dbReference type="GO" id="GO:0003735">
    <property type="term" value="F:structural constituent of ribosome"/>
    <property type="evidence" value="ECO:0007669"/>
    <property type="project" value="InterPro"/>
</dbReference>
<evidence type="ECO:0000256" key="3">
    <source>
        <dbReference type="ARBA" id="ARBA00023274"/>
    </source>
</evidence>
<dbReference type="SUPFAM" id="SSF52313">
    <property type="entry name" value="Ribosomal protein S2"/>
    <property type="match status" value="1"/>
</dbReference>
<dbReference type="Gene3D" id="3.40.50.10490">
    <property type="entry name" value="Glucose-6-phosphate isomerase like protein, domain 1"/>
    <property type="match status" value="1"/>
</dbReference>
<dbReference type="CDD" id="cd01425">
    <property type="entry name" value="RPS2"/>
    <property type="match status" value="1"/>
</dbReference>
<dbReference type="PRINTS" id="PR00395">
    <property type="entry name" value="RIBOSOMALS2"/>
</dbReference>
<dbReference type="AlphaFoldDB" id="A0A8E2DGZ4"/>
<dbReference type="PROSITE" id="PS00962">
    <property type="entry name" value="RIBOSOMAL_S2_1"/>
    <property type="match status" value="1"/>
</dbReference>
<evidence type="ECO:0000313" key="5">
    <source>
        <dbReference type="Proteomes" id="UP000250043"/>
    </source>
</evidence>
<dbReference type="EMBL" id="KV722478">
    <property type="protein sequence ID" value="OCH87625.1"/>
    <property type="molecule type" value="Genomic_DNA"/>
</dbReference>
<name>A0A8E2DGZ4_9APHY</name>
<protein>
    <submittedName>
        <fullName evidence="4">Ribosomal protein S2</fullName>
    </submittedName>
</protein>
<comment type="similarity">
    <text evidence="1">Belongs to the universal ribosomal protein uS2 family.</text>
</comment>
<reference evidence="4 5" key="1">
    <citation type="submission" date="2016-07" db="EMBL/GenBank/DDBJ databases">
        <title>Draft genome of the white-rot fungus Obba rivulosa 3A-2.</title>
        <authorList>
            <consortium name="DOE Joint Genome Institute"/>
            <person name="Miettinen O."/>
            <person name="Riley R."/>
            <person name="Acob R."/>
            <person name="Barry K."/>
            <person name="Cullen D."/>
            <person name="De Vries R."/>
            <person name="Hainaut M."/>
            <person name="Hatakka A."/>
            <person name="Henrissat B."/>
            <person name="Hilden K."/>
            <person name="Kuo R."/>
            <person name="Labutti K."/>
            <person name="Lipzen A."/>
            <person name="Makela M.R."/>
            <person name="Sandor L."/>
            <person name="Spatafora J.W."/>
            <person name="Grigoriev I.V."/>
            <person name="Hibbett D.S."/>
        </authorList>
    </citation>
    <scope>NUCLEOTIDE SEQUENCE [LARGE SCALE GENOMIC DNA]</scope>
    <source>
        <strain evidence="4 5">3A-2</strain>
    </source>
</reference>
<dbReference type="PANTHER" id="PTHR11489">
    <property type="entry name" value="40S RIBOSOMAL PROTEIN SA"/>
    <property type="match status" value="1"/>
</dbReference>
<evidence type="ECO:0000313" key="4">
    <source>
        <dbReference type="EMBL" id="OCH87625.1"/>
    </source>
</evidence>
<keyword evidence="2 4" id="KW-0689">Ribosomal protein</keyword>
<evidence type="ECO:0000256" key="2">
    <source>
        <dbReference type="ARBA" id="ARBA00022980"/>
    </source>
</evidence>
<dbReference type="InterPro" id="IPR001865">
    <property type="entry name" value="Ribosomal_uS2"/>
</dbReference>
<keyword evidence="5" id="KW-1185">Reference proteome</keyword>
<dbReference type="GO" id="GO:0006412">
    <property type="term" value="P:translation"/>
    <property type="evidence" value="ECO:0007669"/>
    <property type="project" value="InterPro"/>
</dbReference>
<proteinExistence type="inferred from homology"/>
<dbReference type="GO" id="GO:0015935">
    <property type="term" value="C:small ribosomal subunit"/>
    <property type="evidence" value="ECO:0007669"/>
    <property type="project" value="InterPro"/>
</dbReference>
<dbReference type="InterPro" id="IPR005707">
    <property type="entry name" value="Ribosomal_uS2_euk/arc"/>
</dbReference>
<dbReference type="InterPro" id="IPR018130">
    <property type="entry name" value="Ribosomal_uS2_CS"/>
</dbReference>
<accession>A0A8E2DGZ4</accession>
<evidence type="ECO:0000256" key="1">
    <source>
        <dbReference type="ARBA" id="ARBA00006242"/>
    </source>
</evidence>
<gene>
    <name evidence="4" type="ORF">OBBRIDRAFT_138562</name>
</gene>
<sequence length="154" mass="17242">MYLKPPSFLCATEEDIRFLLAAQVHVGSLNCDNKMLQYVWRRRIDGVYIIHIGKTWQKLVLAARVIAAVKDANDVCAISAQSYGHRAVLKYAAHTGAQAVAGRFTPGSFTKYFMPSFREPRLIITTDPRSDHQAIREAAYVNIPVIGFCDIDTP</sequence>
<dbReference type="OrthoDB" id="414863at2759"/>
<dbReference type="Pfam" id="PF00318">
    <property type="entry name" value="Ribosomal_S2"/>
    <property type="match status" value="1"/>
</dbReference>
<organism evidence="4 5">
    <name type="scientific">Obba rivulosa</name>
    <dbReference type="NCBI Taxonomy" id="1052685"/>
    <lineage>
        <taxon>Eukaryota</taxon>
        <taxon>Fungi</taxon>
        <taxon>Dikarya</taxon>
        <taxon>Basidiomycota</taxon>
        <taxon>Agaricomycotina</taxon>
        <taxon>Agaricomycetes</taxon>
        <taxon>Polyporales</taxon>
        <taxon>Gelatoporiaceae</taxon>
        <taxon>Obba</taxon>
    </lineage>
</organism>